<keyword evidence="7 8" id="KW-0472">Membrane</keyword>
<keyword evidence="6 8" id="KW-1133">Transmembrane helix</keyword>
<accession>A0A0G0NGQ7</accession>
<feature type="transmembrane region" description="Helical" evidence="8">
    <location>
        <begin position="361"/>
        <end position="380"/>
    </location>
</feature>
<feature type="transmembrane region" description="Helical" evidence="8">
    <location>
        <begin position="281"/>
        <end position="297"/>
    </location>
</feature>
<dbReference type="InterPro" id="IPR050297">
    <property type="entry name" value="LipidA_mod_glycosyltrf_83"/>
</dbReference>
<feature type="transmembrane region" description="Helical" evidence="8">
    <location>
        <begin position="200"/>
        <end position="220"/>
    </location>
</feature>
<evidence type="ECO:0000256" key="7">
    <source>
        <dbReference type="ARBA" id="ARBA00023136"/>
    </source>
</evidence>
<evidence type="ECO:0000256" key="4">
    <source>
        <dbReference type="ARBA" id="ARBA00022679"/>
    </source>
</evidence>
<keyword evidence="2" id="KW-1003">Cell membrane</keyword>
<organism evidence="10 11">
    <name type="scientific">Candidatus Daviesbacteria bacterium GW2011_GWF2_38_6</name>
    <dbReference type="NCBI Taxonomy" id="1618432"/>
    <lineage>
        <taxon>Bacteria</taxon>
        <taxon>Candidatus Daviesiibacteriota</taxon>
    </lineage>
</organism>
<feature type="transmembrane region" description="Helical" evidence="8">
    <location>
        <begin position="327"/>
        <end position="349"/>
    </location>
</feature>
<feature type="transmembrane region" description="Helical" evidence="8">
    <location>
        <begin position="108"/>
        <end position="126"/>
    </location>
</feature>
<feature type="transmembrane region" description="Helical" evidence="8">
    <location>
        <begin position="178"/>
        <end position="193"/>
    </location>
</feature>
<proteinExistence type="predicted"/>
<dbReference type="GO" id="GO:0016763">
    <property type="term" value="F:pentosyltransferase activity"/>
    <property type="evidence" value="ECO:0007669"/>
    <property type="project" value="TreeGrafter"/>
</dbReference>
<dbReference type="Pfam" id="PF13231">
    <property type="entry name" value="PMT_2"/>
    <property type="match status" value="1"/>
</dbReference>
<keyword evidence="5 8" id="KW-0812">Transmembrane</keyword>
<dbReference type="PANTHER" id="PTHR33908">
    <property type="entry name" value="MANNOSYLTRANSFERASE YKCB-RELATED"/>
    <property type="match status" value="1"/>
</dbReference>
<dbReference type="GO" id="GO:0005886">
    <property type="term" value="C:plasma membrane"/>
    <property type="evidence" value="ECO:0007669"/>
    <property type="project" value="UniProtKB-SubCell"/>
</dbReference>
<protein>
    <recommendedName>
        <fullName evidence="9">Glycosyltransferase RgtA/B/C/D-like domain-containing protein</fullName>
    </recommendedName>
</protein>
<sequence length="512" mass="59761">MNKTWTKILLTRLYKIAEIPPSVYWDEASIGYNAYSIAETSKDEWGEFLPLHFRAFGEFKLPVYIYATAVSVKLFGLNEFAVRLPSVIFSLGIVILTYFLAKRLFNNTLVALFSSFFITISPWFFIFSRTGYEATAGLFFFLLGIFFWLKFQKSSVFIILSCLSFVFSAYSYNSFRVLLPFLLPGLFLLLFIHRNKSRKVLIISLILGIGILIFGFIPIIEFLSKGEGNRLDVIGIFDSQKKNIQIFHTFATNYMAHFNPKFLLTSGDVNLRSQQSNFGEIYLVEFPFLLMGLLSLYKTKKMQNLILIYLFFISFIPSAITREAPHALRSVLSAPLISIISSFGIYSFYQTLTKAKSKVVNNFFIIIILFFVFSFGWYFFKFLFSYNKEAAEHWQYGYKRIFLDHVEEFDSFDNIVISDRYNQPYIFALFYLKYDPINFRKEVRYNQTIRKATSLVKGFNKFSFTNIDYYNLPKGKSLIFAHPTDKMDEMQSQEVILNPDKSVAVYVYEYTK</sequence>
<keyword evidence="4" id="KW-0808">Transferase</keyword>
<feature type="transmembrane region" description="Helical" evidence="8">
    <location>
        <begin position="304"/>
        <end position="321"/>
    </location>
</feature>
<evidence type="ECO:0000256" key="8">
    <source>
        <dbReference type="SAM" id="Phobius"/>
    </source>
</evidence>
<evidence type="ECO:0000256" key="6">
    <source>
        <dbReference type="ARBA" id="ARBA00022989"/>
    </source>
</evidence>
<keyword evidence="3" id="KW-0328">Glycosyltransferase</keyword>
<evidence type="ECO:0000313" key="11">
    <source>
        <dbReference type="Proteomes" id="UP000034324"/>
    </source>
</evidence>
<feature type="transmembrane region" description="Helical" evidence="8">
    <location>
        <begin position="156"/>
        <end position="172"/>
    </location>
</feature>
<dbReference type="Proteomes" id="UP000034324">
    <property type="component" value="Unassembled WGS sequence"/>
</dbReference>
<comment type="caution">
    <text evidence="10">The sequence shown here is derived from an EMBL/GenBank/DDBJ whole genome shotgun (WGS) entry which is preliminary data.</text>
</comment>
<evidence type="ECO:0000256" key="2">
    <source>
        <dbReference type="ARBA" id="ARBA00022475"/>
    </source>
</evidence>
<dbReference type="PANTHER" id="PTHR33908:SF3">
    <property type="entry name" value="UNDECAPRENYL PHOSPHATE-ALPHA-4-AMINO-4-DEOXY-L-ARABINOSE ARABINOSYL TRANSFERASE"/>
    <property type="match status" value="1"/>
</dbReference>
<reference evidence="10 11" key="1">
    <citation type="journal article" date="2015" name="Nature">
        <title>rRNA introns, odd ribosomes, and small enigmatic genomes across a large radiation of phyla.</title>
        <authorList>
            <person name="Brown C.T."/>
            <person name="Hug L.A."/>
            <person name="Thomas B.C."/>
            <person name="Sharon I."/>
            <person name="Castelle C.J."/>
            <person name="Singh A."/>
            <person name="Wilkins M.J."/>
            <person name="Williams K.H."/>
            <person name="Banfield J.F."/>
        </authorList>
    </citation>
    <scope>NUCLEOTIDE SEQUENCE [LARGE SCALE GENOMIC DNA]</scope>
</reference>
<dbReference type="InterPro" id="IPR038731">
    <property type="entry name" value="RgtA/B/C-like"/>
</dbReference>
<evidence type="ECO:0000259" key="9">
    <source>
        <dbReference type="Pfam" id="PF13231"/>
    </source>
</evidence>
<dbReference type="AlphaFoldDB" id="A0A0G0NGQ7"/>
<feature type="domain" description="Glycosyltransferase RgtA/B/C/D-like" evidence="9">
    <location>
        <begin position="62"/>
        <end position="214"/>
    </location>
</feature>
<gene>
    <name evidence="10" type="ORF">US99_C0078G0009</name>
</gene>
<evidence type="ECO:0000256" key="5">
    <source>
        <dbReference type="ARBA" id="ARBA00022692"/>
    </source>
</evidence>
<feature type="transmembrane region" description="Helical" evidence="8">
    <location>
        <begin position="80"/>
        <end position="101"/>
    </location>
</feature>
<dbReference type="GO" id="GO:0009103">
    <property type="term" value="P:lipopolysaccharide biosynthetic process"/>
    <property type="evidence" value="ECO:0007669"/>
    <property type="project" value="UniProtKB-ARBA"/>
</dbReference>
<comment type="subcellular location">
    <subcellularLocation>
        <location evidence="1">Cell membrane</location>
        <topology evidence="1">Multi-pass membrane protein</topology>
    </subcellularLocation>
</comment>
<name>A0A0G0NGQ7_9BACT</name>
<feature type="transmembrane region" description="Helical" evidence="8">
    <location>
        <begin position="132"/>
        <end position="149"/>
    </location>
</feature>
<dbReference type="GO" id="GO:0010041">
    <property type="term" value="P:response to iron(III) ion"/>
    <property type="evidence" value="ECO:0007669"/>
    <property type="project" value="TreeGrafter"/>
</dbReference>
<dbReference type="EMBL" id="LBVC01000078">
    <property type="protein sequence ID" value="KKQ76281.1"/>
    <property type="molecule type" value="Genomic_DNA"/>
</dbReference>
<evidence type="ECO:0000256" key="1">
    <source>
        <dbReference type="ARBA" id="ARBA00004651"/>
    </source>
</evidence>
<evidence type="ECO:0000256" key="3">
    <source>
        <dbReference type="ARBA" id="ARBA00022676"/>
    </source>
</evidence>
<evidence type="ECO:0000313" key="10">
    <source>
        <dbReference type="EMBL" id="KKQ76281.1"/>
    </source>
</evidence>